<feature type="transmembrane region" description="Helical" evidence="8">
    <location>
        <begin position="609"/>
        <end position="629"/>
    </location>
</feature>
<evidence type="ECO:0000256" key="6">
    <source>
        <dbReference type="ARBA" id="ARBA00023136"/>
    </source>
</evidence>
<feature type="transmembrane region" description="Helical" evidence="8">
    <location>
        <begin position="325"/>
        <end position="341"/>
    </location>
</feature>
<keyword evidence="6 8" id="KW-0472">Membrane</keyword>
<protein>
    <recommendedName>
        <fullName evidence="9">Cas1p 10 TM acyl transferase domain-containing protein</fullName>
    </recommendedName>
</protein>
<evidence type="ECO:0000313" key="11">
    <source>
        <dbReference type="Proteomes" id="UP000094526"/>
    </source>
</evidence>
<dbReference type="EMBL" id="LGRB01000019">
    <property type="protein sequence ID" value="OCT45575.1"/>
    <property type="molecule type" value="Genomic_DNA"/>
</dbReference>
<comment type="similarity">
    <text evidence="2">Belongs to the PC-esterase family. CASD1 subfamily.</text>
</comment>
<feature type="transmembrane region" description="Helical" evidence="8">
    <location>
        <begin position="568"/>
        <end position="589"/>
    </location>
</feature>
<feature type="transmembrane region" description="Helical" evidence="8">
    <location>
        <begin position="346"/>
        <end position="364"/>
    </location>
</feature>
<dbReference type="GO" id="GO:0016020">
    <property type="term" value="C:membrane"/>
    <property type="evidence" value="ECO:0007669"/>
    <property type="project" value="UniProtKB-SubCell"/>
</dbReference>
<dbReference type="VEuPathDB" id="FungiDB:CLCR_01478"/>
<keyword evidence="7" id="KW-0325">Glycoprotein</keyword>
<dbReference type="AlphaFoldDB" id="A0A1C1CAN4"/>
<evidence type="ECO:0000259" key="9">
    <source>
        <dbReference type="Pfam" id="PF07779"/>
    </source>
</evidence>
<comment type="caution">
    <text evidence="10">The sequence shown here is derived from an EMBL/GenBank/DDBJ whole genome shotgun (WGS) entry which is preliminary data.</text>
</comment>
<feature type="transmembrane region" description="Helical" evidence="8">
    <location>
        <begin position="465"/>
        <end position="484"/>
    </location>
</feature>
<evidence type="ECO:0000313" key="10">
    <source>
        <dbReference type="EMBL" id="OCT45575.1"/>
    </source>
</evidence>
<dbReference type="Pfam" id="PF07779">
    <property type="entry name" value="Cas1_AcylT"/>
    <property type="match status" value="1"/>
</dbReference>
<name>A0A1C1CAN4_9EURO</name>
<evidence type="ECO:0000256" key="3">
    <source>
        <dbReference type="ARBA" id="ARBA00022679"/>
    </source>
</evidence>
<dbReference type="GO" id="GO:0016740">
    <property type="term" value="F:transferase activity"/>
    <property type="evidence" value="ECO:0007669"/>
    <property type="project" value="UniProtKB-KW"/>
</dbReference>
<evidence type="ECO:0000256" key="7">
    <source>
        <dbReference type="ARBA" id="ARBA00023180"/>
    </source>
</evidence>
<evidence type="ECO:0000256" key="1">
    <source>
        <dbReference type="ARBA" id="ARBA00004141"/>
    </source>
</evidence>
<feature type="transmembrane region" description="Helical" evidence="8">
    <location>
        <begin position="145"/>
        <end position="164"/>
    </location>
</feature>
<evidence type="ECO:0000256" key="4">
    <source>
        <dbReference type="ARBA" id="ARBA00022692"/>
    </source>
</evidence>
<evidence type="ECO:0000256" key="2">
    <source>
        <dbReference type="ARBA" id="ARBA00010666"/>
    </source>
</evidence>
<evidence type="ECO:0000256" key="5">
    <source>
        <dbReference type="ARBA" id="ARBA00022989"/>
    </source>
</evidence>
<feature type="transmembrane region" description="Helical" evidence="8">
    <location>
        <begin position="420"/>
        <end position="444"/>
    </location>
</feature>
<feature type="transmembrane region" description="Helical" evidence="8">
    <location>
        <begin position="214"/>
        <end position="232"/>
    </location>
</feature>
<keyword evidence="5 8" id="KW-1133">Transmembrane helix</keyword>
<feature type="transmembrane region" description="Helical" evidence="8">
    <location>
        <begin position="184"/>
        <end position="202"/>
    </location>
</feature>
<accession>A0A1C1CAN4</accession>
<dbReference type="GO" id="GO:0005794">
    <property type="term" value="C:Golgi apparatus"/>
    <property type="evidence" value="ECO:0007669"/>
    <property type="project" value="UniProtKB-ARBA"/>
</dbReference>
<feature type="transmembrane region" description="Helical" evidence="8">
    <location>
        <begin position="294"/>
        <end position="313"/>
    </location>
</feature>
<keyword evidence="11" id="KW-1185">Reference proteome</keyword>
<dbReference type="eggNOG" id="KOG1699">
    <property type="taxonomic scope" value="Eukaryota"/>
</dbReference>
<dbReference type="GO" id="GO:0005975">
    <property type="term" value="P:carbohydrate metabolic process"/>
    <property type="evidence" value="ECO:0007669"/>
    <property type="project" value="UniProtKB-ARBA"/>
</dbReference>
<dbReference type="PANTHER" id="PTHR13533">
    <property type="entry name" value="N-ACETYLNEURAMINATE 9-O-ACETYLTRANSFERASE"/>
    <property type="match status" value="1"/>
</dbReference>
<dbReference type="OrthoDB" id="1932925at2759"/>
<dbReference type="Proteomes" id="UP000094526">
    <property type="component" value="Unassembled WGS sequence"/>
</dbReference>
<evidence type="ECO:0000256" key="8">
    <source>
        <dbReference type="SAM" id="Phobius"/>
    </source>
</evidence>
<organism evidence="10 11">
    <name type="scientific">Cladophialophora carrionii</name>
    <dbReference type="NCBI Taxonomy" id="86049"/>
    <lineage>
        <taxon>Eukaryota</taxon>
        <taxon>Fungi</taxon>
        <taxon>Dikarya</taxon>
        <taxon>Ascomycota</taxon>
        <taxon>Pezizomycotina</taxon>
        <taxon>Eurotiomycetes</taxon>
        <taxon>Chaetothyriomycetidae</taxon>
        <taxon>Chaetothyriales</taxon>
        <taxon>Herpotrichiellaceae</taxon>
        <taxon>Cladophialophora</taxon>
    </lineage>
</organism>
<keyword evidence="4 8" id="KW-0812">Transmembrane</keyword>
<comment type="subcellular location">
    <subcellularLocation>
        <location evidence="1">Membrane</location>
        <topology evidence="1">Multi-pass membrane protein</topology>
    </subcellularLocation>
</comment>
<reference evidence="11" key="1">
    <citation type="submission" date="2015-07" db="EMBL/GenBank/DDBJ databases">
        <authorList>
            <person name="Teixeira M.M."/>
            <person name="Souza R.C."/>
            <person name="Almeida L.G."/>
            <person name="Vicente V.A."/>
            <person name="de Hoog S."/>
            <person name="Bocca A.L."/>
            <person name="de Almeida S.R."/>
            <person name="Vasconcelos A.T."/>
            <person name="Felipe M.S."/>
        </authorList>
    </citation>
    <scope>NUCLEOTIDE SEQUENCE [LARGE SCALE GENOMIC DNA]</scope>
    <source>
        <strain evidence="11">KSF</strain>
    </source>
</reference>
<feature type="domain" description="Cas1p 10 TM acyl transferase" evidence="9">
    <location>
        <begin position="128"/>
        <end position="603"/>
    </location>
</feature>
<dbReference type="InterPro" id="IPR012419">
    <property type="entry name" value="Cas1_AcylTrans_dom"/>
</dbReference>
<dbReference type="VEuPathDB" id="FungiDB:G647_03486"/>
<proteinExistence type="inferred from homology"/>
<dbReference type="PANTHER" id="PTHR13533:SF1">
    <property type="entry name" value="N-ACETYLNEURAMINATE 9-O-ACETYLTRANSFERASE"/>
    <property type="match status" value="1"/>
</dbReference>
<gene>
    <name evidence="10" type="ORF">CLCR_01478</name>
</gene>
<keyword evidence="3" id="KW-0808">Transferase</keyword>
<sequence>MSIYGDVDAQQVFLTIAASLDQNHLTNSSLQLRAGFENATILQSELAQIAYQPDAAWNSTNYKGRSGLYAILNITSSEREYPLRNDSAMFMGGSFTFTEDDPRSPSARAQIVLNYFCNGLLEAAQKQTQAYCCAGYVPPNTVQKLLLLAGLCAILLHLCLWVLHRKLFGLSGNNVQSALETRRVVAAVATTSAAVITCFVADRTALLEKASKDVDLTTFIFLTSVAFLAGIVTCRHCQSPSNASNQSKGSAQGDHFFLSRQQTEEWKGWMQIVILLYHYFGMSKILWVYQFVRLLVASYLFMTGFGHTTYFITTNDFSYRRCASVLWRTNLLNITLAFVLGTRYDLYYFPMLTSVWFLIVWITIPRTPESGVDMYYCVRRTVLSAVVVRLTLERGASIASLLNRFGAAWIGLPEIDGGEFLFRFGLDAYIVYVGMVTAILFAWSKGRKGLPHHSPSWSPRACPRLSSTVVVLAAALGVPAYAWFCHAFRDKIEYNKWHPFVSPLPVISFIILRNSTCRLSTHYSRLFAWFGRCSLETFVLQYHLWLAADARGVLHTGLFNNLLRPIHARYMLGVLDTALIFTSFVSISCSTSKALSILTKSLVDLQAKILLVIIGLWITNLAWSIPALGRHDYSY</sequence>